<protein>
    <submittedName>
        <fullName evidence="4">Inosine 5'-monophosphate dehydrogenase</fullName>
    </submittedName>
</protein>
<dbReference type="Pfam" id="PF00571">
    <property type="entry name" value="CBS"/>
    <property type="match status" value="4"/>
</dbReference>
<organism evidence="4 5">
    <name type="scientific">Candidatus Nitrosocosmicus oleophilus</name>
    <dbReference type="NCBI Taxonomy" id="1353260"/>
    <lineage>
        <taxon>Archaea</taxon>
        <taxon>Nitrososphaerota</taxon>
        <taxon>Nitrososphaeria</taxon>
        <taxon>Nitrososphaerales</taxon>
        <taxon>Nitrososphaeraceae</taxon>
        <taxon>Candidatus Nitrosocosmicus</taxon>
    </lineage>
</organism>
<dbReference type="OrthoDB" id="43333at2157"/>
<evidence type="ECO:0000256" key="1">
    <source>
        <dbReference type="ARBA" id="ARBA00023122"/>
    </source>
</evidence>
<proteinExistence type="predicted"/>
<dbReference type="SMART" id="SM00116">
    <property type="entry name" value="CBS"/>
    <property type="match status" value="4"/>
</dbReference>
<dbReference type="PANTHER" id="PTHR43080:SF2">
    <property type="entry name" value="CBS DOMAIN-CONTAINING PROTEIN"/>
    <property type="match status" value="1"/>
</dbReference>
<dbReference type="InterPro" id="IPR046342">
    <property type="entry name" value="CBS_dom_sf"/>
</dbReference>
<dbReference type="SUPFAM" id="SSF54631">
    <property type="entry name" value="CBS-domain pair"/>
    <property type="match status" value="2"/>
</dbReference>
<dbReference type="AlphaFoldDB" id="A0A654M356"/>
<dbReference type="PANTHER" id="PTHR43080">
    <property type="entry name" value="CBS DOMAIN-CONTAINING PROTEIN CBSX3, MITOCHONDRIAL"/>
    <property type="match status" value="1"/>
</dbReference>
<accession>A0A654M356</accession>
<dbReference type="KEGG" id="taa:NMY3_02904"/>
<evidence type="ECO:0000259" key="3">
    <source>
        <dbReference type="PROSITE" id="PS51371"/>
    </source>
</evidence>
<feature type="domain" description="CBS" evidence="3">
    <location>
        <begin position="16"/>
        <end position="74"/>
    </location>
</feature>
<evidence type="ECO:0000313" key="5">
    <source>
        <dbReference type="Proteomes" id="UP000058925"/>
    </source>
</evidence>
<feature type="domain" description="CBS" evidence="3">
    <location>
        <begin position="152"/>
        <end position="208"/>
    </location>
</feature>
<dbReference type="Gene3D" id="3.10.580.10">
    <property type="entry name" value="CBS-domain"/>
    <property type="match status" value="2"/>
</dbReference>
<sequence>MSQNRNNKIVLNAFHVAKPLVSLESNKNFLDARNIMERYYIKRIVITSPEDKKPIGIITEKDIGRFLSSHLDDKRNLEEVLLEEFLQDKKNLYAVNKNSSLGVCVQIMLDKNISSLLILDEKNHSNKIITKTDLIALIATQGFGNFIVREYMTKNVISVSPEEDLSVIPSLMSQFKISRIVVIKEDKPIGIITSRDIIPKGKYLNFETQSKGFKNALNEKKTNDAKVRKPIMIKDMMTADPLVIDEEANLFEAAKIMIENRISGIPVINKSQEIVGIITKTDIIKAIADMGKNE</sequence>
<reference evidence="5" key="1">
    <citation type="submission" date="2015-10" db="EMBL/GenBank/DDBJ databases">
        <title>Niche specialization of a soil ammonia-oxidizing archaeon, Candidatus Nitrosocosmicus oleophilus.</title>
        <authorList>
            <person name="Jung M.-Y."/>
            <person name="Rhee S.-K."/>
        </authorList>
    </citation>
    <scope>NUCLEOTIDE SEQUENCE [LARGE SCALE GENOMIC DNA]</scope>
    <source>
        <strain evidence="5">MY3</strain>
    </source>
</reference>
<dbReference type="InterPro" id="IPR000644">
    <property type="entry name" value="CBS_dom"/>
</dbReference>
<dbReference type="RefSeq" id="WP_196816233.1">
    <property type="nucleotide sequence ID" value="NZ_CP012850.1"/>
</dbReference>
<feature type="domain" description="CBS" evidence="3">
    <location>
        <begin position="237"/>
        <end position="294"/>
    </location>
</feature>
<dbReference type="Proteomes" id="UP000058925">
    <property type="component" value="Chromosome"/>
</dbReference>
<name>A0A654M356_9ARCH</name>
<evidence type="ECO:0000313" key="4">
    <source>
        <dbReference type="EMBL" id="ALI37093.1"/>
    </source>
</evidence>
<dbReference type="PROSITE" id="PS51371">
    <property type="entry name" value="CBS"/>
    <property type="match status" value="3"/>
</dbReference>
<dbReference type="InterPro" id="IPR051257">
    <property type="entry name" value="Diverse_CBS-Domain"/>
</dbReference>
<keyword evidence="5" id="KW-1185">Reference proteome</keyword>
<gene>
    <name evidence="4" type="ORF">NMY3_02904</name>
</gene>
<dbReference type="EMBL" id="CP012850">
    <property type="protein sequence ID" value="ALI37093.1"/>
    <property type="molecule type" value="Genomic_DNA"/>
</dbReference>
<evidence type="ECO:0000256" key="2">
    <source>
        <dbReference type="PROSITE-ProRule" id="PRU00703"/>
    </source>
</evidence>
<dbReference type="GeneID" id="60422785"/>
<keyword evidence="1 2" id="KW-0129">CBS domain</keyword>